<dbReference type="PANTHER" id="PTHR38102">
    <property type="entry name" value="PERIPLASMIC CHAPERONE SPY"/>
    <property type="match status" value="1"/>
</dbReference>
<feature type="region of interest" description="Disordered" evidence="1">
    <location>
        <begin position="157"/>
        <end position="189"/>
    </location>
</feature>
<evidence type="ECO:0000256" key="1">
    <source>
        <dbReference type="SAM" id="MobiDB-lite"/>
    </source>
</evidence>
<organism evidence="3 4">
    <name type="scientific">Calothrix parietina FACHB-288</name>
    <dbReference type="NCBI Taxonomy" id="2692896"/>
    <lineage>
        <taxon>Bacteria</taxon>
        <taxon>Bacillati</taxon>
        <taxon>Cyanobacteriota</taxon>
        <taxon>Cyanophyceae</taxon>
        <taxon>Nostocales</taxon>
        <taxon>Calotrichaceae</taxon>
        <taxon>Calothrix</taxon>
    </lineage>
</organism>
<feature type="compositionally biased region" description="Low complexity" evidence="1">
    <location>
        <begin position="172"/>
        <end position="189"/>
    </location>
</feature>
<feature type="compositionally biased region" description="Polar residues" evidence="1">
    <location>
        <begin position="35"/>
        <end position="45"/>
    </location>
</feature>
<keyword evidence="2" id="KW-0732">Signal</keyword>
<dbReference type="RefSeq" id="WP_190541841.1">
    <property type="nucleotide sequence ID" value="NZ_CAWPNO010000084.1"/>
</dbReference>
<gene>
    <name evidence="3" type="ORF">H6G24_04570</name>
</gene>
<feature type="chain" id="PRO_5045598379" evidence="2">
    <location>
        <begin position="27"/>
        <end position="189"/>
    </location>
</feature>
<dbReference type="PANTHER" id="PTHR38102:SF1">
    <property type="entry name" value="PERIPLASMIC CHAPERONE SPY"/>
    <property type="match status" value="1"/>
</dbReference>
<sequence>MKAQKLSLIAGAIALTLTAIPFTAQAQRAGGSHFKVSQATNQQTPRKGGWDQLGLTDTQKTQIQAIKRDTRNQIEQIVLSRVNLTQEQRDKLNELKAQRDQNQQAPRQRGERGKKGAFAALNLTEEQKTQLKQVMQSAEVRQIMESSQQKIQALLTPEQRQKMQQFRENARARWQQRQQQRNPNQGTQQ</sequence>
<proteinExistence type="predicted"/>
<comment type="caution">
    <text evidence="3">The sequence shown here is derived from an EMBL/GenBank/DDBJ whole genome shotgun (WGS) entry which is preliminary data.</text>
</comment>
<dbReference type="InterPro" id="IPR052211">
    <property type="entry name" value="Cpx_auxiliary_protein"/>
</dbReference>
<protein>
    <submittedName>
        <fullName evidence="3">P pilus assembly/Cpx signaling pathway, periplasmic inhibitor/zinc-resistance associated protein</fullName>
    </submittedName>
</protein>
<reference evidence="3 4" key="1">
    <citation type="journal article" date="2020" name="ISME J.">
        <title>Comparative genomics reveals insights into cyanobacterial evolution and habitat adaptation.</title>
        <authorList>
            <person name="Chen M.Y."/>
            <person name="Teng W.K."/>
            <person name="Zhao L."/>
            <person name="Hu C.X."/>
            <person name="Zhou Y.K."/>
            <person name="Han B.P."/>
            <person name="Song L.R."/>
            <person name="Shu W.S."/>
        </authorList>
    </citation>
    <scope>NUCLEOTIDE SEQUENCE [LARGE SCALE GENOMIC DNA]</scope>
    <source>
        <strain evidence="3 4">FACHB-288</strain>
    </source>
</reference>
<dbReference type="Gene3D" id="1.20.120.1490">
    <property type="match status" value="1"/>
</dbReference>
<feature type="region of interest" description="Disordered" evidence="1">
    <location>
        <begin position="95"/>
        <end position="114"/>
    </location>
</feature>
<keyword evidence="4" id="KW-1185">Reference proteome</keyword>
<dbReference type="Proteomes" id="UP000658514">
    <property type="component" value="Unassembled WGS sequence"/>
</dbReference>
<accession>A0ABR8A5K1</accession>
<name>A0ABR8A5K1_9CYAN</name>
<dbReference type="EMBL" id="JACJQH010000005">
    <property type="protein sequence ID" value="MBD2194770.1"/>
    <property type="molecule type" value="Genomic_DNA"/>
</dbReference>
<evidence type="ECO:0000313" key="3">
    <source>
        <dbReference type="EMBL" id="MBD2194770.1"/>
    </source>
</evidence>
<evidence type="ECO:0000256" key="2">
    <source>
        <dbReference type="SAM" id="SignalP"/>
    </source>
</evidence>
<evidence type="ECO:0000313" key="4">
    <source>
        <dbReference type="Proteomes" id="UP000658514"/>
    </source>
</evidence>
<feature type="signal peptide" evidence="2">
    <location>
        <begin position="1"/>
        <end position="26"/>
    </location>
</feature>
<feature type="region of interest" description="Disordered" evidence="1">
    <location>
        <begin position="34"/>
        <end position="53"/>
    </location>
</feature>